<dbReference type="InterPro" id="IPR042102">
    <property type="entry name" value="RNA_pol_Rpb1_3_sf"/>
</dbReference>
<comment type="caution">
    <text evidence="10">The sequence shown here is derived from an EMBL/GenBank/DDBJ whole genome shotgun (WGS) entry which is preliminary data.</text>
</comment>
<dbReference type="Gene3D" id="1.10.274.100">
    <property type="entry name" value="RNA polymerase Rpb1, domain 3"/>
    <property type="match status" value="2"/>
</dbReference>
<keyword evidence="5 7" id="KW-0804">Transcription</keyword>
<dbReference type="Pfam" id="PF00623">
    <property type="entry name" value="RNA_pol_Rpb1_2"/>
    <property type="match status" value="2"/>
</dbReference>
<dbReference type="STRING" id="1798471.A3A21_00365"/>
<feature type="binding site" evidence="7">
    <location>
        <position position="905"/>
    </location>
    <ligand>
        <name>Zn(2+)</name>
        <dbReference type="ChEBI" id="CHEBI:29105"/>
        <label>2</label>
    </ligand>
</feature>
<feature type="binding site" evidence="7">
    <location>
        <position position="902"/>
    </location>
    <ligand>
        <name>Zn(2+)</name>
        <dbReference type="ChEBI" id="CHEBI:29105"/>
        <label>2</label>
    </ligand>
</feature>
<evidence type="ECO:0000256" key="4">
    <source>
        <dbReference type="ARBA" id="ARBA00022723"/>
    </source>
</evidence>
<evidence type="ECO:0000256" key="6">
    <source>
        <dbReference type="ARBA" id="ARBA00048552"/>
    </source>
</evidence>
<dbReference type="GO" id="GO:0008270">
    <property type="term" value="F:zinc ion binding"/>
    <property type="evidence" value="ECO:0007669"/>
    <property type="project" value="UniProtKB-UniRule"/>
</dbReference>
<dbReference type="Pfam" id="PF04998">
    <property type="entry name" value="RNA_pol_Rpb1_5"/>
    <property type="match status" value="1"/>
</dbReference>
<dbReference type="InterPro" id="IPR007081">
    <property type="entry name" value="RNA_pol_Rpb1_5"/>
</dbReference>
<dbReference type="Gene3D" id="2.40.40.20">
    <property type="match status" value="1"/>
</dbReference>
<dbReference type="Pfam" id="PF05000">
    <property type="entry name" value="RNA_pol_Rpb1_4"/>
    <property type="match status" value="1"/>
</dbReference>
<feature type="binding site" evidence="7">
    <location>
        <position position="895"/>
    </location>
    <ligand>
        <name>Zn(2+)</name>
        <dbReference type="ChEBI" id="CHEBI:29105"/>
        <label>2</label>
    </ligand>
</feature>
<dbReference type="Pfam" id="PF04997">
    <property type="entry name" value="RNA_pol_Rpb1_1"/>
    <property type="match status" value="1"/>
</dbReference>
<feature type="binding site" evidence="7">
    <location>
        <position position="79"/>
    </location>
    <ligand>
        <name>Zn(2+)</name>
        <dbReference type="ChEBI" id="CHEBI:29105"/>
        <label>1</label>
    </ligand>
</feature>
<dbReference type="Gene3D" id="4.10.860.120">
    <property type="entry name" value="RNA polymerase II, clamp domain"/>
    <property type="match status" value="1"/>
</dbReference>
<feature type="domain" description="RNA polymerase N-terminal" evidence="9">
    <location>
        <begin position="263"/>
        <end position="543"/>
    </location>
</feature>
<keyword evidence="1 7" id="KW-0240">DNA-directed RNA polymerase</keyword>
<comment type="similarity">
    <text evidence="7 8">Belongs to the RNA polymerase beta' chain family.</text>
</comment>
<dbReference type="InterPro" id="IPR000722">
    <property type="entry name" value="RNA_pol_asu"/>
</dbReference>
<evidence type="ECO:0000259" key="9">
    <source>
        <dbReference type="SMART" id="SM00663"/>
    </source>
</evidence>
<dbReference type="EMBL" id="MFKK01000021">
    <property type="protein sequence ID" value="OGG40685.1"/>
    <property type="molecule type" value="Genomic_DNA"/>
</dbReference>
<comment type="subunit">
    <text evidence="7">The RNAP catalytic core consists of 2 alpha, 1 beta, 1 beta' and 1 omega subunit. When a sigma factor is associated with the core the holoenzyme is formed, which can initiate transcription.</text>
</comment>
<evidence type="ECO:0000313" key="11">
    <source>
        <dbReference type="Proteomes" id="UP000176996"/>
    </source>
</evidence>
<dbReference type="GO" id="GO:0003677">
    <property type="term" value="F:DNA binding"/>
    <property type="evidence" value="ECO:0007669"/>
    <property type="project" value="UniProtKB-UniRule"/>
</dbReference>
<feature type="binding site" evidence="7">
    <location>
        <position position="493"/>
    </location>
    <ligand>
        <name>Mg(2+)</name>
        <dbReference type="ChEBI" id="CHEBI:18420"/>
    </ligand>
</feature>
<evidence type="ECO:0000256" key="1">
    <source>
        <dbReference type="ARBA" id="ARBA00022478"/>
    </source>
</evidence>
<evidence type="ECO:0000256" key="8">
    <source>
        <dbReference type="RuleBase" id="RU004279"/>
    </source>
</evidence>
<evidence type="ECO:0000256" key="7">
    <source>
        <dbReference type="HAMAP-Rule" id="MF_01322"/>
    </source>
</evidence>
<dbReference type="GO" id="GO:0006351">
    <property type="term" value="P:DNA-templated transcription"/>
    <property type="evidence" value="ECO:0007669"/>
    <property type="project" value="UniProtKB-UniRule"/>
</dbReference>
<keyword evidence="7" id="KW-0460">Magnesium</keyword>
<dbReference type="InterPro" id="IPR007080">
    <property type="entry name" value="RNA_pol_Rpb1_1"/>
</dbReference>
<dbReference type="GO" id="GO:0000428">
    <property type="term" value="C:DNA-directed RNA polymerase complex"/>
    <property type="evidence" value="ECO:0007669"/>
    <property type="project" value="UniProtKB-KW"/>
</dbReference>
<reference evidence="10 11" key="1">
    <citation type="journal article" date="2016" name="Nat. Commun.">
        <title>Thousands of microbial genomes shed light on interconnected biogeochemical processes in an aquifer system.</title>
        <authorList>
            <person name="Anantharaman K."/>
            <person name="Brown C.T."/>
            <person name="Hug L.A."/>
            <person name="Sharon I."/>
            <person name="Castelle C.J."/>
            <person name="Probst A.J."/>
            <person name="Thomas B.C."/>
            <person name="Singh A."/>
            <person name="Wilkins M.J."/>
            <person name="Karaoz U."/>
            <person name="Brodie E.L."/>
            <person name="Williams K.H."/>
            <person name="Hubbard S.S."/>
            <person name="Banfield J.F."/>
        </authorList>
    </citation>
    <scope>NUCLEOTIDE SEQUENCE [LARGE SCALE GENOMIC DNA]</scope>
</reference>
<dbReference type="Gene3D" id="1.10.132.30">
    <property type="match status" value="1"/>
</dbReference>
<comment type="function">
    <text evidence="7 8">DNA-dependent RNA polymerase catalyzes the transcription of DNA into RNA using the four ribonucleoside triphosphates as substrates.</text>
</comment>
<dbReference type="Gene3D" id="2.40.50.100">
    <property type="match status" value="1"/>
</dbReference>
<dbReference type="PANTHER" id="PTHR19376:SF54">
    <property type="entry name" value="DNA-DIRECTED RNA POLYMERASE SUBUNIT BETA"/>
    <property type="match status" value="1"/>
</dbReference>
<dbReference type="CDD" id="cd02655">
    <property type="entry name" value="RNAP_beta'_C"/>
    <property type="match status" value="1"/>
</dbReference>
<dbReference type="InterPro" id="IPR045867">
    <property type="entry name" value="DNA-dir_RpoC_beta_prime"/>
</dbReference>
<feature type="binding site" evidence="7">
    <location>
        <position position="489"/>
    </location>
    <ligand>
        <name>Mg(2+)</name>
        <dbReference type="ChEBI" id="CHEBI:18420"/>
    </ligand>
</feature>
<keyword evidence="7" id="KW-0862">Zinc</keyword>
<dbReference type="Gene3D" id="1.10.150.390">
    <property type="match status" value="1"/>
</dbReference>
<proteinExistence type="inferred from homology"/>
<protein>
    <recommendedName>
        <fullName evidence="7">DNA-directed RNA polymerase subunit beta'</fullName>
        <shortName evidence="7">RNAP subunit beta'</shortName>
        <ecNumber evidence="7">2.7.7.6</ecNumber>
    </recommendedName>
    <alternativeName>
        <fullName evidence="7">RNA polymerase subunit beta'</fullName>
    </alternativeName>
    <alternativeName>
        <fullName evidence="7">Transcriptase subunit beta'</fullName>
    </alternativeName>
</protein>
<dbReference type="PANTHER" id="PTHR19376">
    <property type="entry name" value="DNA-DIRECTED RNA POLYMERASE"/>
    <property type="match status" value="1"/>
</dbReference>
<dbReference type="GO" id="GO:0003899">
    <property type="term" value="F:DNA-directed RNA polymerase activity"/>
    <property type="evidence" value="ECO:0007669"/>
    <property type="project" value="UniProtKB-UniRule"/>
</dbReference>
<organism evidence="10 11">
    <name type="scientific">Candidatus Jorgensenbacteria bacterium RIFCSPLOWO2_01_FULL_45_25b</name>
    <dbReference type="NCBI Taxonomy" id="1798471"/>
    <lineage>
        <taxon>Bacteria</taxon>
        <taxon>Candidatus Joergenseniibacteriota</taxon>
    </lineage>
</organism>
<feature type="binding site" evidence="7">
    <location>
        <position position="491"/>
    </location>
    <ligand>
        <name>Mg(2+)</name>
        <dbReference type="ChEBI" id="CHEBI:18420"/>
    </ligand>
</feature>
<dbReference type="InterPro" id="IPR012754">
    <property type="entry name" value="DNA-dir_RpoC_beta_prime_bact"/>
</dbReference>
<dbReference type="Gene3D" id="1.10.1790.20">
    <property type="match status" value="1"/>
</dbReference>
<comment type="catalytic activity">
    <reaction evidence="6 7 8">
        <text>RNA(n) + a ribonucleoside 5'-triphosphate = RNA(n+1) + diphosphate</text>
        <dbReference type="Rhea" id="RHEA:21248"/>
        <dbReference type="Rhea" id="RHEA-COMP:14527"/>
        <dbReference type="Rhea" id="RHEA-COMP:17342"/>
        <dbReference type="ChEBI" id="CHEBI:33019"/>
        <dbReference type="ChEBI" id="CHEBI:61557"/>
        <dbReference type="ChEBI" id="CHEBI:140395"/>
        <dbReference type="EC" id="2.7.7.6"/>
    </reaction>
</comment>
<accession>A0A1F6BUQ4</accession>
<dbReference type="InterPro" id="IPR006592">
    <property type="entry name" value="RNA_pol_N"/>
</dbReference>
<dbReference type="GO" id="GO:0000287">
    <property type="term" value="F:magnesium ion binding"/>
    <property type="evidence" value="ECO:0007669"/>
    <property type="project" value="UniProtKB-UniRule"/>
</dbReference>
<evidence type="ECO:0000256" key="3">
    <source>
        <dbReference type="ARBA" id="ARBA00022695"/>
    </source>
</evidence>
<dbReference type="InterPro" id="IPR038120">
    <property type="entry name" value="Rpb1_funnel_sf"/>
</dbReference>
<evidence type="ECO:0000256" key="5">
    <source>
        <dbReference type="ARBA" id="ARBA00023163"/>
    </source>
</evidence>
<dbReference type="AlphaFoldDB" id="A0A1F6BUQ4"/>
<feature type="binding site" evidence="7">
    <location>
        <position position="824"/>
    </location>
    <ligand>
        <name>Zn(2+)</name>
        <dbReference type="ChEBI" id="CHEBI:29105"/>
        <label>2</label>
    </ligand>
</feature>
<evidence type="ECO:0000313" key="10">
    <source>
        <dbReference type="EMBL" id="OGG40685.1"/>
    </source>
</evidence>
<dbReference type="EC" id="2.7.7.6" evidence="7"/>
<keyword evidence="2 7" id="KW-0808">Transferase</keyword>
<gene>
    <name evidence="7" type="primary">rpoC</name>
    <name evidence="10" type="ORF">A3A21_00365</name>
</gene>
<dbReference type="Gene3D" id="1.10.40.90">
    <property type="match status" value="1"/>
</dbReference>
<dbReference type="InterPro" id="IPR007066">
    <property type="entry name" value="RNA_pol_Rpb1_3"/>
</dbReference>
<dbReference type="Proteomes" id="UP000176996">
    <property type="component" value="Unassembled WGS sequence"/>
</dbReference>
<name>A0A1F6BUQ4_9BACT</name>
<sequence length="1233" mass="137824">MEKKLRDIKSISIRLASPEEVRGWSHGEVIKPETLNYRTQRPEKDGLFSERIFGPTKDYECYCGKYKKYRYKGTVCEKCQVEVTRSIVRRERMGHITLAVPVVHIWFLRTIPSKLSLILDISVPKLEKVIYYAAFIVTSVNEEAKKRALQNIKREYKALKMEEGVEGAKSARERSEEILEVLKPGLILTEEEYYVLSEQFGEVFEADRGAGAIRKILEQIDLQKAYKEAMETLSSIKDLSRHRRVLRKLRVLRAFLRSGVRPEWMVLKELPVLPPDLRPMVALDGGRYATADLNDLYRRVINRNNRLKKLIELRSPDVIIVNEKRMLQEAVDALIDNSSRSGSQILSTRRRPLKSLADMLKGKQGRFRQNLLGKRVDYSARSVIVVGPDLKINQCGLPKNLALEVFRPFVINKIIERGLAYNIKQANRLIEHGPPEVWAILEEVIATRMVLLNRAPTLHRLGVQAFHPLLIEDLAIRVPSLVCAAFNADFDGDQMAVHLPLTVEAQYEAKELMDAGKNILKPANGDPIADPTKDIVLGCYYLTSMKEGARGEGRVFADFGEVSHAHEAGLVELGAKIKVLATKGEYVRSGDAPAEYTETTYGRLVFNRIFPADFEFMNQHMNKKVLSKLILKIVEFYGIVETHYYLDKIKSIGFEYSTLSGITWGMNDTQVPKEKNEIVATAEEEVLAIESQHEEGFLTDEERREKIIMVWTSAREKIAKFIPKTLSVGNPVYSIIDSGARGSWSQPIQMMGMKGLVINPKGEIIELPVKKSYKEGLSILEYFISTHGARKGSTDTALKTASAGYLTRRLVDVAQDAVVREVDCKTREGIEVRRADGEQYGYKFGERLYSRVALQDISEKKKVFVRAGEIITKTIAEEVQKSSIESVVVRSPISCKSLYGVCSMCYGLDLSKGRIVEIGEAVGIVAAQSIGEPGTQLTMRTFHVGGVAGVDITHGLPRVEEIFEARQPKGKAPLAKSGGIVEDIEERGLSQIIRVNTGVKKSKRSATEDYTLSGGATLFVKKGDIVEKGQQLAEGPLDIQEIAQYRGIEEAERYIINEVQKIYVPEGASISDKHIEVIVRQMFSRVQVKNSGDTDLTEGEVLDRSRFKETSYRAKSEGKTPPRANQLVLGVSRVALSTDSFLSSASFQETSRVLVNAAIEGLVDPLKGLKENVIVGKLIPVGTGWRNISEDELNQMRSEFLASATDSDSGLLGIASASSEEVPSVSSSKKEKK</sequence>
<dbReference type="SMART" id="SM00663">
    <property type="entry name" value="RPOLA_N"/>
    <property type="match status" value="1"/>
</dbReference>
<dbReference type="InterPro" id="IPR044893">
    <property type="entry name" value="RNA_pol_Rpb1_clamp_domain"/>
</dbReference>
<feature type="binding site" evidence="7">
    <location>
        <position position="61"/>
    </location>
    <ligand>
        <name>Zn(2+)</name>
        <dbReference type="ChEBI" id="CHEBI:29105"/>
        <label>1</label>
    </ligand>
</feature>
<dbReference type="InterPro" id="IPR007083">
    <property type="entry name" value="RNA_pol_Rpb1_4"/>
</dbReference>
<feature type="binding site" evidence="7">
    <location>
        <position position="63"/>
    </location>
    <ligand>
        <name>Zn(2+)</name>
        <dbReference type="ChEBI" id="CHEBI:29105"/>
        <label>1</label>
    </ligand>
</feature>
<keyword evidence="3 7" id="KW-0548">Nucleotidyltransferase</keyword>
<dbReference type="Pfam" id="PF04983">
    <property type="entry name" value="RNA_pol_Rpb1_3"/>
    <property type="match status" value="1"/>
</dbReference>
<dbReference type="HAMAP" id="MF_01322">
    <property type="entry name" value="RNApol_bact_RpoC"/>
    <property type="match status" value="1"/>
</dbReference>
<dbReference type="NCBIfam" id="TIGR02386">
    <property type="entry name" value="rpoC_TIGR"/>
    <property type="match status" value="1"/>
</dbReference>
<comment type="cofactor">
    <cofactor evidence="7">
        <name>Zn(2+)</name>
        <dbReference type="ChEBI" id="CHEBI:29105"/>
    </cofactor>
    <text evidence="7">Binds 2 Zn(2+) ions per subunit.</text>
</comment>
<feature type="binding site" evidence="7">
    <location>
        <position position="76"/>
    </location>
    <ligand>
        <name>Zn(2+)</name>
        <dbReference type="ChEBI" id="CHEBI:29105"/>
        <label>1</label>
    </ligand>
</feature>
<evidence type="ECO:0000256" key="2">
    <source>
        <dbReference type="ARBA" id="ARBA00022679"/>
    </source>
</evidence>
<comment type="cofactor">
    <cofactor evidence="7">
        <name>Mg(2+)</name>
        <dbReference type="ChEBI" id="CHEBI:18420"/>
    </cofactor>
    <text evidence="7">Binds 1 Mg(2+) ion per subunit.</text>
</comment>
<keyword evidence="4 7" id="KW-0479">Metal-binding</keyword>
<dbReference type="CDD" id="cd01609">
    <property type="entry name" value="RNAP_beta'_N"/>
    <property type="match status" value="1"/>
</dbReference>
<dbReference type="SUPFAM" id="SSF64484">
    <property type="entry name" value="beta and beta-prime subunits of DNA dependent RNA-polymerase"/>
    <property type="match status" value="1"/>
</dbReference>